<evidence type="ECO:0000313" key="1">
    <source>
        <dbReference type="EMBL" id="MBA0798504.1"/>
    </source>
</evidence>
<accession>A0A7J9GN25</accession>
<sequence>MINWWRCIRRFTEEIHENQSPILK</sequence>
<protein>
    <submittedName>
        <fullName evidence="1">Uncharacterized protein</fullName>
    </submittedName>
</protein>
<dbReference type="AlphaFoldDB" id="A0A7J9GN25"/>
<dbReference type="OrthoDB" id="1740807at2759"/>
<keyword evidence="2" id="KW-1185">Reference proteome</keyword>
<name>A0A7J9GN25_9ROSI</name>
<organism evidence="1 2">
    <name type="scientific">Gossypium harknessii</name>
    <dbReference type="NCBI Taxonomy" id="34285"/>
    <lineage>
        <taxon>Eukaryota</taxon>
        <taxon>Viridiplantae</taxon>
        <taxon>Streptophyta</taxon>
        <taxon>Embryophyta</taxon>
        <taxon>Tracheophyta</taxon>
        <taxon>Spermatophyta</taxon>
        <taxon>Magnoliopsida</taxon>
        <taxon>eudicotyledons</taxon>
        <taxon>Gunneridae</taxon>
        <taxon>Pentapetalae</taxon>
        <taxon>rosids</taxon>
        <taxon>malvids</taxon>
        <taxon>Malvales</taxon>
        <taxon>Malvaceae</taxon>
        <taxon>Malvoideae</taxon>
        <taxon>Gossypium</taxon>
    </lineage>
</organism>
<evidence type="ECO:0000313" key="2">
    <source>
        <dbReference type="Proteomes" id="UP000593560"/>
    </source>
</evidence>
<reference evidence="1 2" key="1">
    <citation type="journal article" date="2019" name="Genome Biol. Evol.">
        <title>Insights into the evolution of the New World diploid cottons (Gossypium, subgenus Houzingenia) based on genome sequencing.</title>
        <authorList>
            <person name="Grover C.E."/>
            <person name="Arick M.A. 2nd"/>
            <person name="Thrash A."/>
            <person name="Conover J.L."/>
            <person name="Sanders W.S."/>
            <person name="Peterson D.G."/>
            <person name="Frelichowski J.E."/>
            <person name="Scheffler J.A."/>
            <person name="Scheffler B.E."/>
            <person name="Wendel J.F."/>
        </authorList>
    </citation>
    <scope>NUCLEOTIDE SEQUENCE [LARGE SCALE GENOMIC DNA]</scope>
    <source>
        <strain evidence="1">0</strain>
        <tissue evidence="1">Leaf</tissue>
    </source>
</reference>
<dbReference type="Proteomes" id="UP000593560">
    <property type="component" value="Unassembled WGS sequence"/>
</dbReference>
<gene>
    <name evidence="1" type="ORF">Gohar_009091</name>
</gene>
<proteinExistence type="predicted"/>
<dbReference type="EMBL" id="JABFAD010000005">
    <property type="protein sequence ID" value="MBA0798504.1"/>
    <property type="molecule type" value="Genomic_DNA"/>
</dbReference>
<comment type="caution">
    <text evidence="1">The sequence shown here is derived from an EMBL/GenBank/DDBJ whole genome shotgun (WGS) entry which is preliminary data.</text>
</comment>